<dbReference type="PANTHER" id="PTHR43780">
    <property type="entry name" value="1-AMINOCYCLOPROPANE-1-CARBOXYLATE DEAMINASE-RELATED"/>
    <property type="match status" value="1"/>
</dbReference>
<dbReference type="SUPFAM" id="SSF53686">
    <property type="entry name" value="Tryptophan synthase beta subunit-like PLP-dependent enzymes"/>
    <property type="match status" value="1"/>
</dbReference>
<dbReference type="GO" id="GO:0019148">
    <property type="term" value="F:D-cysteine desulfhydrase activity"/>
    <property type="evidence" value="ECO:0007669"/>
    <property type="project" value="TreeGrafter"/>
</dbReference>
<reference evidence="7" key="1">
    <citation type="submission" date="2015-08" db="EMBL/GenBank/DDBJ databases">
        <authorList>
            <person name="Varghese N."/>
        </authorList>
    </citation>
    <scope>NUCLEOTIDE SEQUENCE [LARGE SCALE GENOMIC DNA]</scope>
    <source>
        <strain evidence="7">JCM 18476</strain>
    </source>
</reference>
<dbReference type="RefSeq" id="WP_055462402.1">
    <property type="nucleotide sequence ID" value="NZ_CYHG01000003.1"/>
</dbReference>
<dbReference type="STRING" id="1137284.GCA_001418205_01299"/>
<evidence type="ECO:0000313" key="6">
    <source>
        <dbReference type="EMBL" id="CUB03448.1"/>
    </source>
</evidence>
<evidence type="ECO:0000313" key="7">
    <source>
        <dbReference type="Proteomes" id="UP000182769"/>
    </source>
</evidence>
<evidence type="ECO:0000256" key="2">
    <source>
        <dbReference type="ARBA" id="ARBA00008639"/>
    </source>
</evidence>
<dbReference type="InterPro" id="IPR036052">
    <property type="entry name" value="TrpB-like_PALP_sf"/>
</dbReference>
<keyword evidence="7" id="KW-1185">Reference proteome</keyword>
<dbReference type="InterPro" id="IPR027278">
    <property type="entry name" value="ACCD_DCysDesulf"/>
</dbReference>
<dbReference type="Gene3D" id="3.40.50.1100">
    <property type="match status" value="2"/>
</dbReference>
<gene>
    <name evidence="6" type="ORF">Ga0061065_103299</name>
</gene>
<evidence type="ECO:0000256" key="4">
    <source>
        <dbReference type="PIRSR" id="PIRSR006278-1"/>
    </source>
</evidence>
<feature type="active site" description="Nucleophile" evidence="4">
    <location>
        <position position="62"/>
    </location>
</feature>
<dbReference type="PANTHER" id="PTHR43780:SF2">
    <property type="entry name" value="1-AMINOCYCLOPROPANE-1-CARBOXYLATE DEAMINASE-RELATED"/>
    <property type="match status" value="1"/>
</dbReference>
<dbReference type="Proteomes" id="UP000182769">
    <property type="component" value="Unassembled WGS sequence"/>
</dbReference>
<protein>
    <submittedName>
        <fullName evidence="6">1-aminocyclopropane-1-carboxylate deaminase/D-cysteine desulfhydrase, PLP-dependent ACC family</fullName>
    </submittedName>
</protein>
<comment type="similarity">
    <text evidence="2">Belongs to the ACC deaminase/D-cysteine desulfhydrase family.</text>
</comment>
<dbReference type="OrthoDB" id="9801249at2"/>
<keyword evidence="3 5" id="KW-0663">Pyridoxal phosphate</keyword>
<dbReference type="AlphaFoldDB" id="A0A0K6IK16"/>
<dbReference type="EMBL" id="CYHG01000003">
    <property type="protein sequence ID" value="CUB03448.1"/>
    <property type="molecule type" value="Genomic_DNA"/>
</dbReference>
<evidence type="ECO:0000256" key="3">
    <source>
        <dbReference type="ARBA" id="ARBA00022898"/>
    </source>
</evidence>
<name>A0A0K6IK16_9GAMM</name>
<organism evidence="6 7">
    <name type="scientific">Marinomonas fungiae</name>
    <dbReference type="NCBI Taxonomy" id="1137284"/>
    <lineage>
        <taxon>Bacteria</taxon>
        <taxon>Pseudomonadati</taxon>
        <taxon>Pseudomonadota</taxon>
        <taxon>Gammaproteobacteria</taxon>
        <taxon>Oceanospirillales</taxon>
        <taxon>Oceanospirillaceae</taxon>
        <taxon>Marinomonas</taxon>
    </lineage>
</organism>
<evidence type="ECO:0000256" key="1">
    <source>
        <dbReference type="ARBA" id="ARBA00001933"/>
    </source>
</evidence>
<sequence>MLLQTIRLPACQNRQEQSFLIYRGDLECVTAPGNKQHKLKYHLQQALLEQKDYVATFGGPHSNHVAAFVARCVELGLKPLIVVRGETWATLTPTLSQAVRQGAVLFPSQRSDYRLGLNAEMKLAMDDFYQNNVYWVPEGGGGTFGVLGCLDWANDIYQQLDDDVHVCVASGTGTTAAGFAASRFRSLSVFSALKGAEDLVGVLNNHCRQADLSCQATVLDGYDESLHGGFGRVSDQLLDFLRVLKTLNPGIPLDPVYTSKMVFKVNQLVEQGLWLHKKTLFIHTGGLQGWQGLTNQQCPYDDYQCT</sequence>
<dbReference type="PIRSF" id="PIRSF006278">
    <property type="entry name" value="ACCD_DCysDesulf"/>
    <property type="match status" value="1"/>
</dbReference>
<feature type="modified residue" description="N6-(pyridoxal phosphate)lysine" evidence="5">
    <location>
        <position position="35"/>
    </location>
</feature>
<comment type="cofactor">
    <cofactor evidence="1">
        <name>pyridoxal 5'-phosphate</name>
        <dbReference type="ChEBI" id="CHEBI:597326"/>
    </cofactor>
</comment>
<proteinExistence type="inferred from homology"/>
<evidence type="ECO:0000256" key="5">
    <source>
        <dbReference type="PIRSR" id="PIRSR006278-2"/>
    </source>
</evidence>
<accession>A0A0K6IK16</accession>